<dbReference type="GO" id="GO:0016020">
    <property type="term" value="C:membrane"/>
    <property type="evidence" value="ECO:0007669"/>
    <property type="project" value="InterPro"/>
</dbReference>
<keyword evidence="4" id="KW-1185">Reference proteome</keyword>
<dbReference type="GO" id="GO:0007165">
    <property type="term" value="P:signal transduction"/>
    <property type="evidence" value="ECO:0007669"/>
    <property type="project" value="InterPro"/>
</dbReference>
<keyword evidence="1" id="KW-1133">Transmembrane helix</keyword>
<dbReference type="CDD" id="cd06225">
    <property type="entry name" value="HAMP"/>
    <property type="match status" value="1"/>
</dbReference>
<protein>
    <submittedName>
        <fullName evidence="3">HAMP domain-containing protein</fullName>
    </submittedName>
</protein>
<dbReference type="Proteomes" id="UP000317365">
    <property type="component" value="Chromosome"/>
</dbReference>
<dbReference type="EMBL" id="CP036282">
    <property type="protein sequence ID" value="QDL54382.1"/>
    <property type="molecule type" value="Genomic_DNA"/>
</dbReference>
<keyword evidence="1" id="KW-0812">Transmembrane</keyword>
<dbReference type="SUPFAM" id="SSF58104">
    <property type="entry name" value="Methyl-accepting chemotaxis protein (MCP) signaling domain"/>
    <property type="match status" value="1"/>
</dbReference>
<dbReference type="PROSITE" id="PS50885">
    <property type="entry name" value="HAMP"/>
    <property type="match status" value="1"/>
</dbReference>
<reference evidence="4" key="1">
    <citation type="submission" date="2019-02" db="EMBL/GenBank/DDBJ databases">
        <title>Complete genome sequence of Rhodoferax sp. Gr-4.</title>
        <authorList>
            <person name="Jin L."/>
        </authorList>
    </citation>
    <scope>NUCLEOTIDE SEQUENCE [LARGE SCALE GENOMIC DNA]</scope>
    <source>
        <strain evidence="4">Gr-4</strain>
    </source>
</reference>
<name>A0A515ENY9_9BURK</name>
<dbReference type="RefSeq" id="WP_142811251.1">
    <property type="nucleotide sequence ID" value="NZ_CP036282.1"/>
</dbReference>
<dbReference type="InterPro" id="IPR003660">
    <property type="entry name" value="HAMP_dom"/>
</dbReference>
<feature type="transmembrane region" description="Helical" evidence="1">
    <location>
        <begin position="37"/>
        <end position="60"/>
    </location>
</feature>
<dbReference type="Gene3D" id="6.10.340.10">
    <property type="match status" value="1"/>
</dbReference>
<evidence type="ECO:0000256" key="1">
    <source>
        <dbReference type="SAM" id="Phobius"/>
    </source>
</evidence>
<accession>A0A515ENY9</accession>
<dbReference type="Pfam" id="PF00672">
    <property type="entry name" value="HAMP"/>
    <property type="match status" value="1"/>
</dbReference>
<gene>
    <name evidence="3" type="ORF">EXZ61_09520</name>
</gene>
<evidence type="ECO:0000259" key="2">
    <source>
        <dbReference type="PROSITE" id="PS50885"/>
    </source>
</evidence>
<organism evidence="3 4">
    <name type="scientific">Rhodoferax aquaticus</name>
    <dbReference type="NCBI Taxonomy" id="2527691"/>
    <lineage>
        <taxon>Bacteria</taxon>
        <taxon>Pseudomonadati</taxon>
        <taxon>Pseudomonadota</taxon>
        <taxon>Betaproteobacteria</taxon>
        <taxon>Burkholderiales</taxon>
        <taxon>Comamonadaceae</taxon>
        <taxon>Rhodoferax</taxon>
    </lineage>
</organism>
<dbReference type="AlphaFoldDB" id="A0A515ENY9"/>
<sequence>MPHSLHIKLTGAMLLVLVLDGAGYLLAGESVPKGNSAWISALEDVFVAVAMLTISVGLVLPGMIAHSAVEVASAAQRLASGTVADFTRAMRALGEGRLDEAHAHVDSRPVQVNSRDELGQMAQSFNNLQAEIGGAAHSIDDAREGIIGSRNQVELTQRSLEQPLADLHVALEQRKQAEERAASANQAKSQFWRT</sequence>
<feature type="domain" description="HAMP" evidence="2">
    <location>
        <begin position="77"/>
        <end position="137"/>
    </location>
</feature>
<proteinExistence type="predicted"/>
<keyword evidence="1" id="KW-0472">Membrane</keyword>
<dbReference type="SMART" id="SM00304">
    <property type="entry name" value="HAMP"/>
    <property type="match status" value="1"/>
</dbReference>
<dbReference type="KEGG" id="rhg:EXZ61_09520"/>
<evidence type="ECO:0000313" key="4">
    <source>
        <dbReference type="Proteomes" id="UP000317365"/>
    </source>
</evidence>
<reference evidence="4" key="2">
    <citation type="journal article" date="2020" name="Int. J. Syst. Evol. Microbiol.">
        <title>Genomic insights into a novel species Rhodoferax aquaticus sp. nov., isolated from freshwater.</title>
        <authorList>
            <person name="Li T."/>
            <person name="Zhuo Y."/>
            <person name="Jin C.Z."/>
            <person name="Wu X."/>
            <person name="Ko S.R."/>
            <person name="Jin F.J."/>
            <person name="Ahn C.Y."/>
            <person name="Oh H.M."/>
            <person name="Lee H.G."/>
            <person name="Jin L."/>
        </authorList>
    </citation>
    <scope>NUCLEOTIDE SEQUENCE [LARGE SCALE GENOMIC DNA]</scope>
    <source>
        <strain evidence="4">Gr-4</strain>
    </source>
</reference>
<evidence type="ECO:0000313" key="3">
    <source>
        <dbReference type="EMBL" id="QDL54382.1"/>
    </source>
</evidence>